<sequence length="34" mass="4003">MGKSRASKLNGYRSAVSRQRNDVYKFKTKRGKKR</sequence>
<proteinExistence type="predicted"/>
<name>A0A8S5SVB6_9CAUD</name>
<reference evidence="2" key="1">
    <citation type="journal article" date="2021" name="Proc. Natl. Acad. Sci. U.S.A.">
        <title>A Catalog of Tens of Thousands of Viruses from Human Metagenomes Reveals Hidden Associations with Chronic Diseases.</title>
        <authorList>
            <person name="Tisza M.J."/>
            <person name="Buck C.B."/>
        </authorList>
    </citation>
    <scope>NUCLEOTIDE SEQUENCE</scope>
    <source>
        <strain evidence="2">CtXzK3</strain>
    </source>
</reference>
<evidence type="ECO:0000256" key="1">
    <source>
        <dbReference type="SAM" id="MobiDB-lite"/>
    </source>
</evidence>
<organism evidence="2">
    <name type="scientific">Siphoviridae sp. ctXzK3</name>
    <dbReference type="NCBI Taxonomy" id="2827889"/>
    <lineage>
        <taxon>Viruses</taxon>
        <taxon>Duplodnaviria</taxon>
        <taxon>Heunggongvirae</taxon>
        <taxon>Uroviricota</taxon>
        <taxon>Caudoviricetes</taxon>
    </lineage>
</organism>
<feature type="region of interest" description="Disordered" evidence="1">
    <location>
        <begin position="1"/>
        <end position="34"/>
    </location>
</feature>
<dbReference type="EMBL" id="BK032684">
    <property type="protein sequence ID" value="DAF55013.1"/>
    <property type="molecule type" value="Genomic_DNA"/>
</dbReference>
<accession>A0A8S5SVB6</accession>
<protein>
    <submittedName>
        <fullName evidence="2">Uncharacterized protein</fullName>
    </submittedName>
</protein>
<evidence type="ECO:0000313" key="2">
    <source>
        <dbReference type="EMBL" id="DAF55013.1"/>
    </source>
</evidence>